<dbReference type="InterPro" id="IPR029063">
    <property type="entry name" value="SAM-dependent_MTases_sf"/>
</dbReference>
<dbReference type="InterPro" id="IPR050508">
    <property type="entry name" value="Methyltransf_Superfamily"/>
</dbReference>
<dbReference type="OrthoDB" id="114146at2"/>
<dbReference type="Pfam" id="PF13847">
    <property type="entry name" value="Methyltransf_31"/>
    <property type="match status" value="1"/>
</dbReference>
<evidence type="ECO:0000259" key="1">
    <source>
        <dbReference type="Pfam" id="PF13847"/>
    </source>
</evidence>
<dbReference type="SUPFAM" id="SSF53335">
    <property type="entry name" value="S-adenosyl-L-methionine-dependent methyltransferases"/>
    <property type="match status" value="1"/>
</dbReference>
<keyword evidence="2" id="KW-0489">Methyltransferase</keyword>
<dbReference type="Gene3D" id="3.40.50.150">
    <property type="entry name" value="Vaccinia Virus protein VP39"/>
    <property type="match status" value="1"/>
</dbReference>
<organism evidence="2 3">
    <name type="scientific">Terriglobus roseus</name>
    <dbReference type="NCBI Taxonomy" id="392734"/>
    <lineage>
        <taxon>Bacteria</taxon>
        <taxon>Pseudomonadati</taxon>
        <taxon>Acidobacteriota</taxon>
        <taxon>Terriglobia</taxon>
        <taxon>Terriglobales</taxon>
        <taxon>Acidobacteriaceae</taxon>
        <taxon>Terriglobus</taxon>
    </lineage>
</organism>
<dbReference type="Proteomes" id="UP000182409">
    <property type="component" value="Unassembled WGS sequence"/>
</dbReference>
<dbReference type="CDD" id="cd02440">
    <property type="entry name" value="AdoMet_MTases"/>
    <property type="match status" value="1"/>
</dbReference>
<dbReference type="RefSeq" id="WP_074655581.1">
    <property type="nucleotide sequence ID" value="NZ_FNSD01000001.1"/>
</dbReference>
<feature type="domain" description="Methyltransferase" evidence="1">
    <location>
        <begin position="54"/>
        <end position="165"/>
    </location>
</feature>
<evidence type="ECO:0000313" key="3">
    <source>
        <dbReference type="Proteomes" id="UP000182409"/>
    </source>
</evidence>
<dbReference type="EMBL" id="FNSD01000001">
    <property type="protein sequence ID" value="SEC61644.1"/>
    <property type="molecule type" value="Genomic_DNA"/>
</dbReference>
<accession>A0A1H4U059</accession>
<dbReference type="GO" id="GO:0008168">
    <property type="term" value="F:methyltransferase activity"/>
    <property type="evidence" value="ECO:0007669"/>
    <property type="project" value="UniProtKB-KW"/>
</dbReference>
<sequence>MAIEQQAADGFGGCCLSDSLFERYSWFYALCREHLFHDHTYDISHALWDGATPEDGTHVVELGCGPGFYACRFAEEFPQIRTTGVDLSHNLLTRARRRAARRNLANCTFYNADVHALPAAMEPVHDIVVSRLFLIVPNREDVLREIFRVLRPGGRCFIAEPVSAMRTQLPLSAMWLLAKITSFGRVPYIEPHKVKTMSAPEFEALLHTEPWESVKITRRGRYQFGVCTKPLTDQSSEARASAEITVA</sequence>
<dbReference type="AlphaFoldDB" id="A0A1H4U059"/>
<dbReference type="PANTHER" id="PTHR42912">
    <property type="entry name" value="METHYLTRANSFERASE"/>
    <property type="match status" value="1"/>
</dbReference>
<evidence type="ECO:0000313" key="2">
    <source>
        <dbReference type="EMBL" id="SEC61644.1"/>
    </source>
</evidence>
<dbReference type="GO" id="GO:0032259">
    <property type="term" value="P:methylation"/>
    <property type="evidence" value="ECO:0007669"/>
    <property type="project" value="UniProtKB-KW"/>
</dbReference>
<keyword evidence="2" id="KW-0808">Transferase</keyword>
<name>A0A1H4U059_9BACT</name>
<reference evidence="2 3" key="1">
    <citation type="submission" date="2016-10" db="EMBL/GenBank/DDBJ databases">
        <authorList>
            <person name="de Groot N.N."/>
        </authorList>
    </citation>
    <scope>NUCLEOTIDE SEQUENCE [LARGE SCALE GENOMIC DNA]</scope>
    <source>
        <strain evidence="2 3">AB35.6</strain>
    </source>
</reference>
<dbReference type="InterPro" id="IPR025714">
    <property type="entry name" value="Methyltranfer_dom"/>
</dbReference>
<protein>
    <submittedName>
        <fullName evidence="2">Methyltransferase domain-containing protein</fullName>
    </submittedName>
</protein>
<gene>
    <name evidence="2" type="ORF">SAMN05443244_3905</name>
</gene>
<proteinExistence type="predicted"/>